<dbReference type="SUPFAM" id="SSF55904">
    <property type="entry name" value="Ornithine decarboxylase C-terminal domain"/>
    <property type="match status" value="1"/>
</dbReference>
<keyword evidence="4" id="KW-0663">Pyridoxal phosphate</keyword>
<dbReference type="InterPro" id="IPR008286">
    <property type="entry name" value="Prn/Lys/Arg_de-COase_C"/>
</dbReference>
<dbReference type="AlphaFoldDB" id="A0A3P5WUF9"/>
<dbReference type="EC" id="4.1.1.19" evidence="8"/>
<evidence type="ECO:0000256" key="5">
    <source>
        <dbReference type="ARBA" id="ARBA00023239"/>
    </source>
</evidence>
<evidence type="ECO:0000256" key="2">
    <source>
        <dbReference type="ARBA" id="ARBA00010671"/>
    </source>
</evidence>
<gene>
    <name evidence="8" type="primary">speA</name>
    <name evidence="8" type="ORF">FILTAD_00203</name>
</gene>
<dbReference type="Pfam" id="PF01276">
    <property type="entry name" value="OKR_DC_1"/>
    <property type="match status" value="1"/>
</dbReference>
<evidence type="ECO:0000313" key="9">
    <source>
        <dbReference type="Proteomes" id="UP000270468"/>
    </source>
</evidence>
<dbReference type="PANTHER" id="PTHR43277:SF3">
    <property type="entry name" value="DECARBOXYLASE, PUTATIVE-RELATED"/>
    <property type="match status" value="1"/>
</dbReference>
<proteinExistence type="inferred from homology"/>
<evidence type="ECO:0000259" key="7">
    <source>
        <dbReference type="Pfam" id="PF03711"/>
    </source>
</evidence>
<evidence type="ECO:0000259" key="6">
    <source>
        <dbReference type="Pfam" id="PF01276"/>
    </source>
</evidence>
<evidence type="ECO:0000256" key="4">
    <source>
        <dbReference type="ARBA" id="ARBA00022898"/>
    </source>
</evidence>
<sequence length="473" mass="52436">MRYTDRPLVQALNTFRAANPVSFHVPGHKNGMLSGLPDELRSSLYYDVTELEGLDDLHEPEGVIEEAQRRLASLYASDCSFFLVNGSTVGNLAMIYATCRAGDTVIVQRNAHKSIFHAIELTGAVPVFISPAWDAFTQTVGTVTAGQVKRALQVYPEAKAVVLTYPTYYGAAGTELQEVIRLCHLYKVPVLVDEAHGAHFVVGKPFPRSALEMGADVVVHSAHKTLPAMTMASYLHVRSDLLSYEKVAYYLRMLQSSSPSYLLMASLDDARAYAESYDEEDKVHFMEKRGIFIGKLEKIAELQTVEMDDPLKLLVRIHGYSGFDVQDALELEGIYTELADAYQVLFVLPLLKTGIAYSFAEIAKKIESAVAKLKESGKFSHTTEALTIDEEISCPVYTFKEIEGMETEWVTFEEALGRVAAASVIPYPPGIPLLIAGEAVLDRHIRAIKELVRLEAKIQGTIRLKEKQLLVVK</sequence>
<accession>A0A3P5WUF9</accession>
<dbReference type="Gene3D" id="3.40.640.10">
    <property type="entry name" value="Type I PLP-dependent aspartate aminotransferase-like (Major domain)"/>
    <property type="match status" value="1"/>
</dbReference>
<dbReference type="CDD" id="cd00615">
    <property type="entry name" value="Orn_deC_like"/>
    <property type="match status" value="1"/>
</dbReference>
<dbReference type="InterPro" id="IPR015421">
    <property type="entry name" value="PyrdxlP-dep_Trfase_major"/>
</dbReference>
<dbReference type="Proteomes" id="UP000270468">
    <property type="component" value="Unassembled WGS sequence"/>
</dbReference>
<dbReference type="PANTHER" id="PTHR43277">
    <property type="entry name" value="ARGININE DECARBOXYLASE"/>
    <property type="match status" value="1"/>
</dbReference>
<reference evidence="8 9" key="1">
    <citation type="submission" date="2018-11" db="EMBL/GenBank/DDBJ databases">
        <authorList>
            <person name="Criscuolo A."/>
        </authorList>
    </citation>
    <scope>NUCLEOTIDE SEQUENCE [LARGE SCALE GENOMIC DNA]</scope>
    <source>
        <strain evidence="8">ATB-66</strain>
    </source>
</reference>
<dbReference type="InterPro" id="IPR015424">
    <property type="entry name" value="PyrdxlP-dep_Trfase"/>
</dbReference>
<feature type="domain" description="Orn/Lys/Arg decarboxylases family 1 pyridoxal-P attachment site" evidence="6">
    <location>
        <begin position="7"/>
        <end position="291"/>
    </location>
</feature>
<dbReference type="InterPro" id="IPR052357">
    <property type="entry name" value="Orn_Lys_Arg_decarboxylase-I"/>
</dbReference>
<dbReference type="InterPro" id="IPR000310">
    <property type="entry name" value="Orn/Lys/Arg_deCO2ase_major_dom"/>
</dbReference>
<dbReference type="EMBL" id="UXAV01000014">
    <property type="protein sequence ID" value="VDC18921.1"/>
    <property type="molecule type" value="Genomic_DNA"/>
</dbReference>
<protein>
    <submittedName>
        <fullName evidence="8">Arginine decarboxylase</fullName>
        <ecNumber evidence="8">4.1.1.19</ecNumber>
    </submittedName>
</protein>
<evidence type="ECO:0000313" key="8">
    <source>
        <dbReference type="EMBL" id="VDC18921.1"/>
    </source>
</evidence>
<keyword evidence="9" id="KW-1185">Reference proteome</keyword>
<evidence type="ECO:0000256" key="1">
    <source>
        <dbReference type="ARBA" id="ARBA00001933"/>
    </source>
</evidence>
<dbReference type="OrthoDB" id="9815233at2"/>
<name>A0A3P5WUF9_9BACL</name>
<feature type="domain" description="Orn/Lys/Arg decarboxylase C-terminal" evidence="7">
    <location>
        <begin position="361"/>
        <end position="449"/>
    </location>
</feature>
<dbReference type="RefSeq" id="WP_124068650.1">
    <property type="nucleotide sequence ID" value="NZ_CBCRXF010000016.1"/>
</dbReference>
<keyword evidence="3" id="KW-0210">Decarboxylase</keyword>
<evidence type="ECO:0000256" key="3">
    <source>
        <dbReference type="ARBA" id="ARBA00022793"/>
    </source>
</evidence>
<dbReference type="Gene3D" id="3.90.105.10">
    <property type="entry name" value="Molybdopterin biosynthesis moea protein, domain 2"/>
    <property type="match status" value="1"/>
</dbReference>
<dbReference type="InterPro" id="IPR036633">
    <property type="entry name" value="Prn/Lys/Arg_de-COase_C_sf"/>
</dbReference>
<organism evidence="8 9">
    <name type="scientific">Filibacter tadaridae</name>
    <dbReference type="NCBI Taxonomy" id="2483811"/>
    <lineage>
        <taxon>Bacteria</taxon>
        <taxon>Bacillati</taxon>
        <taxon>Bacillota</taxon>
        <taxon>Bacilli</taxon>
        <taxon>Bacillales</taxon>
        <taxon>Caryophanaceae</taxon>
        <taxon>Filibacter</taxon>
    </lineage>
</organism>
<dbReference type="GO" id="GO:0008792">
    <property type="term" value="F:arginine decarboxylase activity"/>
    <property type="evidence" value="ECO:0007669"/>
    <property type="project" value="UniProtKB-EC"/>
</dbReference>
<comment type="cofactor">
    <cofactor evidence="1">
        <name>pyridoxal 5'-phosphate</name>
        <dbReference type="ChEBI" id="CHEBI:597326"/>
    </cofactor>
</comment>
<comment type="similarity">
    <text evidence="2">Belongs to the Orn/Lys/Arg decarboxylase class-I family.</text>
</comment>
<dbReference type="SUPFAM" id="SSF53383">
    <property type="entry name" value="PLP-dependent transferases"/>
    <property type="match status" value="1"/>
</dbReference>
<keyword evidence="5 8" id="KW-0456">Lyase</keyword>
<dbReference type="Pfam" id="PF03711">
    <property type="entry name" value="OKR_DC_1_C"/>
    <property type="match status" value="1"/>
</dbReference>